<proteinExistence type="predicted"/>
<evidence type="ECO:0000313" key="2">
    <source>
        <dbReference type="EMBL" id="OGZ68858.1"/>
    </source>
</evidence>
<comment type="caution">
    <text evidence="2">The sequence shown here is derived from an EMBL/GenBank/DDBJ whole genome shotgun (WGS) entry which is preliminary data.</text>
</comment>
<evidence type="ECO:0000313" key="3">
    <source>
        <dbReference type="Proteomes" id="UP000176421"/>
    </source>
</evidence>
<accession>A0A1G2I475</accession>
<dbReference type="AlphaFoldDB" id="A0A1G2I475"/>
<protein>
    <recommendedName>
        <fullName evidence="1">Phosphatidylglycerol lysyltransferase C-terminal domain-containing protein</fullName>
    </recommendedName>
</protein>
<dbReference type="EMBL" id="MHOS01000017">
    <property type="protein sequence ID" value="OGZ68858.1"/>
    <property type="molecule type" value="Genomic_DNA"/>
</dbReference>
<dbReference type="Pfam" id="PF09924">
    <property type="entry name" value="LPG_synthase_C"/>
    <property type="match status" value="1"/>
</dbReference>
<dbReference type="Gene3D" id="3.40.630.30">
    <property type="match status" value="1"/>
</dbReference>
<sequence length="300" mass="35366">MKVISDAKILKDKIGKSISKYGNSAQHNLELFLNYGMKGEECIFLDAENQKGVMAYRKGGAWKIFTDPLCKEHEKIDIITKAIELILKEEEAKKIIMEDISEELRKKIVEFSKDRKFRVLKPSYSLFWPVIDLKDFSEEMPGKKWKTFRKVRNNFFRENEVVFKGVKEVDKKEIKDLFERWKRNRRDNDRVHFVQYLKFTDNSFEGLDLFRAMEVNGQIRSIYGGWKIPNSKSYYSFLGIHDYTIKDLGEVSYLDELAVAKKMGIELLDLGGIEKEHLGFKMKFHPSKMYRTDTFSIMSK</sequence>
<dbReference type="InterPro" id="IPR024320">
    <property type="entry name" value="LPG_synthase_C"/>
</dbReference>
<gene>
    <name evidence="2" type="ORF">A3D35_03035</name>
</gene>
<name>A0A1G2I475_9BACT</name>
<reference evidence="2 3" key="1">
    <citation type="journal article" date="2016" name="Nat. Commun.">
        <title>Thousands of microbial genomes shed light on interconnected biogeochemical processes in an aquifer system.</title>
        <authorList>
            <person name="Anantharaman K."/>
            <person name="Brown C.T."/>
            <person name="Hug L.A."/>
            <person name="Sharon I."/>
            <person name="Castelle C.J."/>
            <person name="Probst A.J."/>
            <person name="Thomas B.C."/>
            <person name="Singh A."/>
            <person name="Wilkins M.J."/>
            <person name="Karaoz U."/>
            <person name="Brodie E.L."/>
            <person name="Williams K.H."/>
            <person name="Hubbard S.S."/>
            <person name="Banfield J.F."/>
        </authorList>
    </citation>
    <scope>NUCLEOTIDE SEQUENCE [LARGE SCALE GENOMIC DNA]</scope>
</reference>
<dbReference type="Proteomes" id="UP000176421">
    <property type="component" value="Unassembled WGS sequence"/>
</dbReference>
<evidence type="ECO:0000259" key="1">
    <source>
        <dbReference type="Pfam" id="PF09924"/>
    </source>
</evidence>
<organism evidence="2 3">
    <name type="scientific">Candidatus Staskawiczbacteria bacterium RIFCSPHIGHO2_02_FULL_34_9</name>
    <dbReference type="NCBI Taxonomy" id="1802206"/>
    <lineage>
        <taxon>Bacteria</taxon>
        <taxon>Candidatus Staskawicziibacteriota</taxon>
    </lineage>
</organism>
<feature type="domain" description="Phosphatidylglycerol lysyltransferase C-terminal" evidence="1">
    <location>
        <begin position="42"/>
        <end position="220"/>
    </location>
</feature>